<evidence type="ECO:0000313" key="1">
    <source>
        <dbReference type="EMBL" id="ADU65714.1"/>
    </source>
</evidence>
<gene>
    <name evidence="1" type="ordered locus">Selin_0979</name>
</gene>
<dbReference type="HOGENOM" id="CLU_1508280_0_0_0"/>
<dbReference type="KEGG" id="din:Selin_0979"/>
<dbReference type="OrthoDB" id="9897538at2"/>
<dbReference type="Proteomes" id="UP000002572">
    <property type="component" value="Chromosome"/>
</dbReference>
<evidence type="ECO:0000313" key="2">
    <source>
        <dbReference type="Proteomes" id="UP000002572"/>
    </source>
</evidence>
<proteinExistence type="predicted"/>
<protein>
    <submittedName>
        <fullName evidence="1">Uncharacterized protein</fullName>
    </submittedName>
</protein>
<dbReference type="InParanoid" id="E6W353"/>
<dbReference type="RefSeq" id="WP_013505597.1">
    <property type="nucleotide sequence ID" value="NC_014836.1"/>
</dbReference>
<keyword evidence="2" id="KW-1185">Reference proteome</keyword>
<reference evidence="1 2" key="1">
    <citation type="submission" date="2010-12" db="EMBL/GenBank/DDBJ databases">
        <title>Complete sequence of Desulfurispirillum indicum S5.</title>
        <authorList>
            <consortium name="US DOE Joint Genome Institute"/>
            <person name="Lucas S."/>
            <person name="Copeland A."/>
            <person name="Lapidus A."/>
            <person name="Cheng J.-F."/>
            <person name="Goodwin L."/>
            <person name="Pitluck S."/>
            <person name="Chertkov O."/>
            <person name="Held B."/>
            <person name="Detter J.C."/>
            <person name="Han C."/>
            <person name="Tapia R."/>
            <person name="Land M."/>
            <person name="Hauser L."/>
            <person name="Kyrpides N."/>
            <person name="Ivanova N."/>
            <person name="Mikhailova N."/>
            <person name="Haggblom M."/>
            <person name="Rauschenbach I."/>
            <person name="Bini E."/>
            <person name="Woyke T."/>
        </authorList>
    </citation>
    <scope>NUCLEOTIDE SEQUENCE [LARGE SCALE GENOMIC DNA]</scope>
    <source>
        <strain evidence="2">ATCC BAA-1389 / DSM 22839 / S5</strain>
    </source>
</reference>
<dbReference type="AlphaFoldDB" id="E6W353"/>
<accession>E6W353</accession>
<organism evidence="1 2">
    <name type="scientific">Desulfurispirillum indicum (strain ATCC BAA-1389 / DSM 22839 / S5)</name>
    <dbReference type="NCBI Taxonomy" id="653733"/>
    <lineage>
        <taxon>Bacteria</taxon>
        <taxon>Pseudomonadati</taxon>
        <taxon>Chrysiogenota</taxon>
        <taxon>Chrysiogenia</taxon>
        <taxon>Chrysiogenales</taxon>
        <taxon>Chrysiogenaceae</taxon>
        <taxon>Desulfurispirillum</taxon>
    </lineage>
</organism>
<name>E6W353_DESIS</name>
<dbReference type="EMBL" id="CP002432">
    <property type="protein sequence ID" value="ADU65714.1"/>
    <property type="molecule type" value="Genomic_DNA"/>
</dbReference>
<sequence>MVSDYNELEYYAKIIEDSMPDSWRLIKKITGVIPYGHYDGLEYDGSKGILLLLEGDIDVIFHWKDKNEVWHREALAKESLEIWIMPPEYRLSWKRFFVMKSLVPAKEVYSDEKIRVYGYTSHHIESLKEFNEIASSFPSITTGWPDSPYHTGVLSWVTWKEDINLIMREALPPTSTMP</sequence>